<evidence type="ECO:0000256" key="6">
    <source>
        <dbReference type="ARBA" id="ARBA00023136"/>
    </source>
</evidence>
<evidence type="ECO:0000256" key="5">
    <source>
        <dbReference type="ARBA" id="ARBA00022989"/>
    </source>
</evidence>
<protein>
    <submittedName>
        <fullName evidence="9">ABC transporter permease</fullName>
    </submittedName>
</protein>
<keyword evidence="2 7" id="KW-0813">Transport</keyword>
<dbReference type="PANTHER" id="PTHR43163">
    <property type="entry name" value="DIPEPTIDE TRANSPORT SYSTEM PERMEASE PROTEIN DPPB-RELATED"/>
    <property type="match status" value="1"/>
</dbReference>
<reference evidence="9 10" key="1">
    <citation type="submission" date="2024-09" db="EMBL/GenBank/DDBJ databases">
        <title>Novel species of the genus Pelomonas and Roseateles isolated from streams.</title>
        <authorList>
            <person name="Lu H."/>
        </authorList>
    </citation>
    <scope>NUCLEOTIDE SEQUENCE [LARGE SCALE GENOMIC DNA]</scope>
    <source>
        <strain evidence="9 10">DC23W</strain>
    </source>
</reference>
<keyword evidence="4 7" id="KW-0812">Transmembrane</keyword>
<dbReference type="InterPro" id="IPR000515">
    <property type="entry name" value="MetI-like"/>
</dbReference>
<comment type="subcellular location">
    <subcellularLocation>
        <location evidence="1 7">Cell membrane</location>
        <topology evidence="1 7">Multi-pass membrane protein</topology>
    </subcellularLocation>
</comment>
<dbReference type="CDD" id="cd06261">
    <property type="entry name" value="TM_PBP2"/>
    <property type="match status" value="1"/>
</dbReference>
<dbReference type="PROSITE" id="PS50928">
    <property type="entry name" value="ABC_TM1"/>
    <property type="match status" value="1"/>
</dbReference>
<dbReference type="Pfam" id="PF19300">
    <property type="entry name" value="BPD_transp_1_N"/>
    <property type="match status" value="1"/>
</dbReference>
<organism evidence="9 10">
    <name type="scientific">Pelomonas dachongensis</name>
    <dbReference type="NCBI Taxonomy" id="3299029"/>
    <lineage>
        <taxon>Bacteria</taxon>
        <taxon>Pseudomonadati</taxon>
        <taxon>Pseudomonadota</taxon>
        <taxon>Betaproteobacteria</taxon>
        <taxon>Burkholderiales</taxon>
        <taxon>Sphaerotilaceae</taxon>
        <taxon>Roseateles</taxon>
    </lineage>
</organism>
<dbReference type="InterPro" id="IPR035906">
    <property type="entry name" value="MetI-like_sf"/>
</dbReference>
<dbReference type="SUPFAM" id="SSF161098">
    <property type="entry name" value="MetI-like"/>
    <property type="match status" value="1"/>
</dbReference>
<feature type="domain" description="ABC transmembrane type-1" evidence="8">
    <location>
        <begin position="96"/>
        <end position="327"/>
    </location>
</feature>
<keyword evidence="10" id="KW-1185">Reference proteome</keyword>
<feature type="transmembrane region" description="Helical" evidence="7">
    <location>
        <begin position="200"/>
        <end position="219"/>
    </location>
</feature>
<evidence type="ECO:0000313" key="10">
    <source>
        <dbReference type="Proteomes" id="UP001606300"/>
    </source>
</evidence>
<evidence type="ECO:0000259" key="8">
    <source>
        <dbReference type="PROSITE" id="PS50928"/>
    </source>
</evidence>
<sequence>MMKSRWIRGTSSAAIALLGLLLLTFMIGRVMPLDPVLAIVGPDADRATYEQVYQQLGLDRPLWAQFGRYLGDLFQGDLGHALLTGRPVTEDLARVLPATLELATLAIVLGALLGVPLGVWAASNHKRWPDHVARVLGLAGHSTPVFWFGMMGLLVFYAWLGWAGGIGRIGLGYEGAIPRVTGLMLVDTLLAGDLAAFRDALRHLLLPACVLGLHSMAYLSRMTRSFMLAQLTQEYITTARVKGLSRRQVVWGHAFLNIRVQLLTILALAYGGLLEGAVLVETVFGWPGFGSYLTGSLLLGDMNAVMGSVLVVGLIFVALNLTADALYRVFDPRART</sequence>
<dbReference type="Proteomes" id="UP001606300">
    <property type="component" value="Unassembled WGS sequence"/>
</dbReference>
<evidence type="ECO:0000256" key="1">
    <source>
        <dbReference type="ARBA" id="ARBA00004651"/>
    </source>
</evidence>
<dbReference type="RefSeq" id="WP_394472703.1">
    <property type="nucleotide sequence ID" value="NZ_JBIGHY010000010.1"/>
</dbReference>
<evidence type="ECO:0000256" key="7">
    <source>
        <dbReference type="RuleBase" id="RU363032"/>
    </source>
</evidence>
<dbReference type="Pfam" id="PF00528">
    <property type="entry name" value="BPD_transp_1"/>
    <property type="match status" value="1"/>
</dbReference>
<keyword evidence="6 7" id="KW-0472">Membrane</keyword>
<comment type="similarity">
    <text evidence="7">Belongs to the binding-protein-dependent transport system permease family.</text>
</comment>
<feature type="transmembrane region" description="Helical" evidence="7">
    <location>
        <begin position="262"/>
        <end position="284"/>
    </location>
</feature>
<comment type="caution">
    <text evidence="9">The sequence shown here is derived from an EMBL/GenBank/DDBJ whole genome shotgun (WGS) entry which is preliminary data.</text>
</comment>
<feature type="transmembrane region" description="Helical" evidence="7">
    <location>
        <begin position="304"/>
        <end position="327"/>
    </location>
</feature>
<evidence type="ECO:0000256" key="3">
    <source>
        <dbReference type="ARBA" id="ARBA00022475"/>
    </source>
</evidence>
<evidence type="ECO:0000256" key="2">
    <source>
        <dbReference type="ARBA" id="ARBA00022448"/>
    </source>
</evidence>
<name>A0ABW7ET34_9BURK</name>
<gene>
    <name evidence="9" type="ORF">ACG02S_22325</name>
</gene>
<dbReference type="PANTHER" id="PTHR43163:SF8">
    <property type="entry name" value="D,D-DIPEPTIDE TRANSPORT SYSTEM PERMEASE PROTEIN DDPB-RELATED"/>
    <property type="match status" value="1"/>
</dbReference>
<evidence type="ECO:0000313" key="9">
    <source>
        <dbReference type="EMBL" id="MFG6416638.1"/>
    </source>
</evidence>
<proteinExistence type="inferred from homology"/>
<feature type="transmembrane region" description="Helical" evidence="7">
    <location>
        <begin position="135"/>
        <end position="160"/>
    </location>
</feature>
<keyword evidence="3" id="KW-1003">Cell membrane</keyword>
<feature type="transmembrane region" description="Helical" evidence="7">
    <location>
        <begin position="102"/>
        <end position="123"/>
    </location>
</feature>
<keyword evidence="5 7" id="KW-1133">Transmembrane helix</keyword>
<dbReference type="Gene3D" id="1.10.3720.10">
    <property type="entry name" value="MetI-like"/>
    <property type="match status" value="1"/>
</dbReference>
<dbReference type="EMBL" id="JBIGHY010000010">
    <property type="protein sequence ID" value="MFG6416638.1"/>
    <property type="molecule type" value="Genomic_DNA"/>
</dbReference>
<accession>A0ABW7ET34</accession>
<dbReference type="InterPro" id="IPR045621">
    <property type="entry name" value="BPD_transp_1_N"/>
</dbReference>
<evidence type="ECO:0000256" key="4">
    <source>
        <dbReference type="ARBA" id="ARBA00022692"/>
    </source>
</evidence>